<dbReference type="GO" id="GO:0102965">
    <property type="term" value="F:alcohol-forming long-chain fatty acyl-CoA reductase activity"/>
    <property type="evidence" value="ECO:0007669"/>
    <property type="project" value="UniProtKB-EC"/>
</dbReference>
<dbReference type="InterPro" id="IPR033640">
    <property type="entry name" value="FAR_C"/>
</dbReference>
<dbReference type="Pfam" id="PF07993">
    <property type="entry name" value="NAD_binding_4"/>
    <property type="match status" value="4"/>
</dbReference>
<gene>
    <name evidence="13" type="ORF">DBV15_10140</name>
</gene>
<keyword evidence="5 10" id="KW-0521">NADP</keyword>
<proteinExistence type="inferred from homology"/>
<dbReference type="Pfam" id="PF03015">
    <property type="entry name" value="Sterile"/>
    <property type="match status" value="4"/>
</dbReference>
<dbReference type="SUPFAM" id="SSF51735">
    <property type="entry name" value="NAD(P)-binding Rossmann-fold domains"/>
    <property type="match status" value="3"/>
</dbReference>
<feature type="domain" description="Thioester reductase (TE)" evidence="12">
    <location>
        <begin position="897"/>
        <end position="952"/>
    </location>
</feature>
<feature type="domain" description="Thioester reductase (TE)" evidence="12">
    <location>
        <begin position="1157"/>
        <end position="1427"/>
    </location>
</feature>
<evidence type="ECO:0000256" key="1">
    <source>
        <dbReference type="ARBA" id="ARBA00004141"/>
    </source>
</evidence>
<evidence type="ECO:0000256" key="7">
    <source>
        <dbReference type="ARBA" id="ARBA00023098"/>
    </source>
</evidence>
<dbReference type="PANTHER" id="PTHR11011">
    <property type="entry name" value="MALE STERILITY PROTEIN 2-RELATED"/>
    <property type="match status" value="1"/>
</dbReference>
<dbReference type="GO" id="GO:0005777">
    <property type="term" value="C:peroxisome"/>
    <property type="evidence" value="ECO:0007669"/>
    <property type="project" value="TreeGrafter"/>
</dbReference>
<keyword evidence="4 10" id="KW-0812">Transmembrane</keyword>
<comment type="catalytic activity">
    <reaction evidence="9 10">
        <text>a long-chain fatty acyl-CoA + 2 NADPH + 2 H(+) = a long-chain primary fatty alcohol + 2 NADP(+) + CoA</text>
        <dbReference type="Rhea" id="RHEA:52716"/>
        <dbReference type="ChEBI" id="CHEBI:15378"/>
        <dbReference type="ChEBI" id="CHEBI:57287"/>
        <dbReference type="ChEBI" id="CHEBI:57783"/>
        <dbReference type="ChEBI" id="CHEBI:58349"/>
        <dbReference type="ChEBI" id="CHEBI:77396"/>
        <dbReference type="ChEBI" id="CHEBI:83139"/>
        <dbReference type="EC" id="1.2.1.84"/>
    </reaction>
</comment>
<evidence type="ECO:0000256" key="10">
    <source>
        <dbReference type="RuleBase" id="RU363097"/>
    </source>
</evidence>
<evidence type="ECO:0000256" key="3">
    <source>
        <dbReference type="ARBA" id="ARBA00022516"/>
    </source>
</evidence>
<keyword evidence="7 10" id="KW-0443">Lipid metabolism</keyword>
<keyword evidence="10" id="KW-0560">Oxidoreductase</keyword>
<feature type="transmembrane region" description="Helical" evidence="10">
    <location>
        <begin position="1609"/>
        <end position="1627"/>
    </location>
</feature>
<feature type="domain" description="Fatty acyl-CoA reductase C-terminal" evidence="11">
    <location>
        <begin position="281"/>
        <end position="373"/>
    </location>
</feature>
<evidence type="ECO:0000256" key="8">
    <source>
        <dbReference type="ARBA" id="ARBA00023136"/>
    </source>
</evidence>
<protein>
    <recommendedName>
        <fullName evidence="10">Fatty acyl-CoA reductase</fullName>
        <ecNumber evidence="10">1.2.1.84</ecNumber>
    </recommendedName>
</protein>
<dbReference type="PANTHER" id="PTHR11011:SF24">
    <property type="entry name" value="FATTY ACYL-COA REDUCTASE"/>
    <property type="match status" value="1"/>
</dbReference>
<keyword evidence="3 10" id="KW-0444">Lipid biosynthesis</keyword>
<dbReference type="InterPro" id="IPR036291">
    <property type="entry name" value="NAD(P)-bd_dom_sf"/>
</dbReference>
<evidence type="ECO:0000256" key="6">
    <source>
        <dbReference type="ARBA" id="ARBA00022989"/>
    </source>
</evidence>
<dbReference type="EC" id="1.2.1.84" evidence="10"/>
<evidence type="ECO:0000259" key="11">
    <source>
        <dbReference type="Pfam" id="PF03015"/>
    </source>
</evidence>
<organism evidence="13 14">
    <name type="scientific">Temnothorax longispinosus</name>
    <dbReference type="NCBI Taxonomy" id="300112"/>
    <lineage>
        <taxon>Eukaryota</taxon>
        <taxon>Metazoa</taxon>
        <taxon>Ecdysozoa</taxon>
        <taxon>Arthropoda</taxon>
        <taxon>Hexapoda</taxon>
        <taxon>Insecta</taxon>
        <taxon>Pterygota</taxon>
        <taxon>Neoptera</taxon>
        <taxon>Endopterygota</taxon>
        <taxon>Hymenoptera</taxon>
        <taxon>Apocrita</taxon>
        <taxon>Aculeata</taxon>
        <taxon>Formicoidea</taxon>
        <taxon>Formicidae</taxon>
        <taxon>Myrmicinae</taxon>
        <taxon>Temnothorax</taxon>
    </lineage>
</organism>
<evidence type="ECO:0000313" key="14">
    <source>
        <dbReference type="Proteomes" id="UP000310200"/>
    </source>
</evidence>
<feature type="transmembrane region" description="Helical" evidence="10">
    <location>
        <begin position="770"/>
        <end position="790"/>
    </location>
</feature>
<feature type="domain" description="Thioester reductase (TE)" evidence="12">
    <location>
        <begin position="437"/>
        <end position="707"/>
    </location>
</feature>
<keyword evidence="6 10" id="KW-1133">Transmembrane helix</keyword>
<feature type="transmembrane region" description="Helical" evidence="10">
    <location>
        <begin position="388"/>
        <end position="408"/>
    </location>
</feature>
<evidence type="ECO:0000256" key="5">
    <source>
        <dbReference type="ARBA" id="ARBA00022857"/>
    </source>
</evidence>
<keyword evidence="14" id="KW-1185">Reference proteome</keyword>
<dbReference type="CDD" id="cd05236">
    <property type="entry name" value="FAR-N_SDR_e"/>
    <property type="match status" value="2"/>
</dbReference>
<comment type="similarity">
    <text evidence="2 10">Belongs to the fatty acyl-CoA reductase family.</text>
</comment>
<name>A0A4S2KUW3_9HYME</name>
<evidence type="ECO:0000256" key="9">
    <source>
        <dbReference type="ARBA" id="ARBA00052530"/>
    </source>
</evidence>
<feature type="domain" description="Thioester reductase (TE)" evidence="12">
    <location>
        <begin position="37"/>
        <end position="136"/>
    </location>
</feature>
<dbReference type="EMBL" id="QBLH01001411">
    <property type="protein sequence ID" value="TGZ51939.1"/>
    <property type="molecule type" value="Genomic_DNA"/>
</dbReference>
<dbReference type="GO" id="GO:0016020">
    <property type="term" value="C:membrane"/>
    <property type="evidence" value="ECO:0007669"/>
    <property type="project" value="UniProtKB-SubCell"/>
</dbReference>
<comment type="caution">
    <text evidence="13">The sequence shown here is derived from an EMBL/GenBank/DDBJ whole genome shotgun (WGS) entry which is preliminary data.</text>
</comment>
<dbReference type="FunFam" id="3.40.50.720:FF:000143">
    <property type="entry name" value="Fatty acyl-CoA reductase"/>
    <property type="match status" value="2"/>
</dbReference>
<comment type="subcellular location">
    <subcellularLocation>
        <location evidence="1">Membrane</location>
        <topology evidence="1">Multi-pass membrane protein</topology>
    </subcellularLocation>
</comment>
<evidence type="ECO:0000313" key="13">
    <source>
        <dbReference type="EMBL" id="TGZ51939.1"/>
    </source>
</evidence>
<evidence type="ECO:0000259" key="12">
    <source>
        <dbReference type="Pfam" id="PF07993"/>
    </source>
</evidence>
<dbReference type="CDD" id="cd09071">
    <property type="entry name" value="FAR_C"/>
    <property type="match status" value="4"/>
</dbReference>
<dbReference type="InterPro" id="IPR013120">
    <property type="entry name" value="FAR_NAD-bd"/>
</dbReference>
<dbReference type="Gene3D" id="3.40.50.720">
    <property type="entry name" value="NAD(P)-binding Rossmann-like Domain"/>
    <property type="match status" value="4"/>
</dbReference>
<feature type="domain" description="Fatty acyl-CoA reductase C-terminal" evidence="11">
    <location>
        <begin position="778"/>
        <end position="870"/>
    </location>
</feature>
<evidence type="ECO:0000256" key="4">
    <source>
        <dbReference type="ARBA" id="ARBA00022692"/>
    </source>
</evidence>
<comment type="function">
    <text evidence="10">Catalyzes the reduction of fatty acyl-CoA to fatty alcohols.</text>
</comment>
<feature type="transmembrane region" description="Helical" evidence="10">
    <location>
        <begin position="1014"/>
        <end position="1036"/>
    </location>
</feature>
<feature type="domain" description="Fatty acyl-CoA reductase C-terminal" evidence="11">
    <location>
        <begin position="1499"/>
        <end position="1589"/>
    </location>
</feature>
<dbReference type="InterPro" id="IPR026055">
    <property type="entry name" value="FAR"/>
</dbReference>
<dbReference type="GO" id="GO:0035336">
    <property type="term" value="P:long-chain fatty-acyl-CoA metabolic process"/>
    <property type="evidence" value="ECO:0007669"/>
    <property type="project" value="TreeGrafter"/>
</dbReference>
<feature type="domain" description="Fatty acyl-CoA reductase C-terminal" evidence="11">
    <location>
        <begin position="1022"/>
        <end position="1114"/>
    </location>
</feature>
<feature type="transmembrane region" description="Helical" evidence="10">
    <location>
        <begin position="428"/>
        <end position="449"/>
    </location>
</feature>
<evidence type="ECO:0000256" key="2">
    <source>
        <dbReference type="ARBA" id="ARBA00005928"/>
    </source>
</evidence>
<feature type="transmembrane region" description="Helical" evidence="10">
    <location>
        <begin position="272"/>
        <end position="297"/>
    </location>
</feature>
<keyword evidence="8 10" id="KW-0472">Membrane</keyword>
<sequence>MPKYELLNLDSYCIINKMTIDPAKSIPAFYAGQSVFVTGATGFLGKVFIEKILRSCPDVREIFLLMRSKKGLNVNERLQQMLNLPLYEKLREERPSNFEKLIPISGNVSEKGLGLSDADRQMLIERVTIIIHGAAKSVIQEYSSSLPCAIVRPSVVMPTLEEPVPGWIDNVYGPLGLYVGGGKGVIRVACCNKHVTENSVPVDFVIKAIIAVSWKLGLTRFTESSTPFVLNCTTQKHMTHQNVIRTLFSVTREIPLEGIIWIPNTILTDNFILFYILTILLHILPAMLIDFVSKFFGRRPLLMRLMRNLYVANRAVSYFSFHEWKYSNTNMSPLMCSISPDDRDMFLMNYSDYDIRHYLKICNVGGKKFLLHEDMNRLDAAKAHRNRVYLFVTLVEIFISIGVLWTLYNWMYSTNTMMTMDPAKSIPAFYTGQSILLTGATGFLGKVFVEKVLRSCPDVREIFLLIRSKKGLNINERLEKILNMPLFDKLREERPFNFKKLVPISGDIREKGLGLSAADRQMLIKRVSIIIHGAASVRFNDTLKNAILANTRATRDICILAQSMKNLRALVYVSTAFTHVNNPFIEEKVYPPIADWQKMIDVAESLDEHTLNIFTAKCLDYVPNTYTFSKNLAESVIQEYSSSLPCAIVRPSMVYPSLKEPMPGWIDNVYGPIGLAIGGGKGIIRVGYFNKYTVEDTVPVDIVTKAILVVSWKLGLTTFTAGFTFVLNCTSQTPMTHQNVIKLCRPILTEVPVEGMVWTISQTITDNFTLYYILTILLHILPAMLIDMILKFSGRRPIVIRLQRKLYVVNRALGYYGCNEWKFSNVNSLALMSSISPDDWNMFSFDYSDFNSKEYYKNCIIGAKKFLLHEDMNRLDTARAHRERVYLFVKIMKSMVSIVMPSLKEPMPGWIDNVYGPIGMYIGAGKGILRVGYCNKYLNEDVVPVDIVIKAILVVSWKIGLTTFTGSTFVLNCINPKPMTHQNIIELFYTIATEVPLEGIVWTISQTTTDNFTLYYILFILLHILPAMLIDMILNFSGRRPFLVRLQRNLYVVNRFLGYFTCNDWKFSNTNSLSLMSSISSEDWDMFSFDYSDFNSEEYYKNCTIGAKKFLLHEDMNRLDTARAHRERVYLFVKIMKSMNAADVHIPTFYAGRSILVTGATGFLGKALIEKLLRSCPDVAEIFVLIRPKKGLSVNDRLKKMLNNKLFDLLRSKQPSAFDKIIPILGNVAVENLGLLSSDRTILVERVSIIFHVAASVRFDEPLKQAIFNNTRSTRDVCILAESMKQLKVLLHVSSTYTQTDKPVVEEILYPSEYDYKKMIKVAESIDEHLLRILTTKYLGTMPNTYTFTKRLAEQVISDFSESLPVAIIRPSIVVSTSHDPIKGWIDNMNGPVGMLVGGGKGILRVLLSDPSIMSDYMPVDAAVKAMIAIAWKRGIKTKDKTTDVYNCSSNQMKNIDVQNMVRIGLSITKDVPLDNVLWKPHTTVTKSNSVYFILFLLLHIIPAVFLDTMIKLSGRRPILLKLQRKIYVANKALSYFLLNQWKFKNAKLLALIDDISNQKDFEYPYKDVDIVTFFKNGIIGSKLYLLNESMDDLETAKRHYKRMEWLDTIVKALFLVIILWILNQYVKIKKNKKLIKNLLKLK</sequence>
<dbReference type="Proteomes" id="UP000310200">
    <property type="component" value="Unassembled WGS sequence"/>
</dbReference>
<dbReference type="GO" id="GO:0080019">
    <property type="term" value="F:alcohol-forming very long-chain fatty acyl-CoA reductase activity"/>
    <property type="evidence" value="ECO:0007669"/>
    <property type="project" value="InterPro"/>
</dbReference>
<reference evidence="13 14" key="1">
    <citation type="journal article" date="2019" name="Philos. Trans. R. Soc. Lond., B, Biol. Sci.">
        <title>Ant behaviour and brain gene expression of defending hosts depend on the ecological success of the intruding social parasite.</title>
        <authorList>
            <person name="Kaur R."/>
            <person name="Stoldt M."/>
            <person name="Jongepier E."/>
            <person name="Feldmeyer B."/>
            <person name="Menzel F."/>
            <person name="Bornberg-Bauer E."/>
            <person name="Foitzik S."/>
        </authorList>
    </citation>
    <scope>NUCLEOTIDE SEQUENCE [LARGE SCALE GENOMIC DNA]</scope>
    <source>
        <tissue evidence="13">Whole body</tissue>
    </source>
</reference>
<accession>A0A4S2KUW3</accession>